<dbReference type="GO" id="GO:0052621">
    <property type="term" value="F:diguanylate cyclase activity"/>
    <property type="evidence" value="ECO:0007669"/>
    <property type="project" value="UniProtKB-EC"/>
</dbReference>
<dbReference type="CDD" id="cd01949">
    <property type="entry name" value="GGDEF"/>
    <property type="match status" value="1"/>
</dbReference>
<dbReference type="Gene3D" id="3.30.70.270">
    <property type="match status" value="1"/>
</dbReference>
<dbReference type="PROSITE" id="PS50887">
    <property type="entry name" value="GGDEF"/>
    <property type="match status" value="1"/>
</dbReference>
<protein>
    <recommendedName>
        <fullName evidence="1">diguanylate cyclase</fullName>
        <ecNumber evidence="1">2.7.7.65</ecNumber>
    </recommendedName>
</protein>
<dbReference type="PANTHER" id="PTHR45138">
    <property type="entry name" value="REGULATORY COMPONENTS OF SENSORY TRANSDUCTION SYSTEM"/>
    <property type="match status" value="1"/>
</dbReference>
<evidence type="ECO:0000256" key="1">
    <source>
        <dbReference type="ARBA" id="ARBA00012528"/>
    </source>
</evidence>
<dbReference type="NCBIfam" id="TIGR00254">
    <property type="entry name" value="GGDEF"/>
    <property type="match status" value="1"/>
</dbReference>
<dbReference type="InterPro" id="IPR029787">
    <property type="entry name" value="Nucleotide_cyclase"/>
</dbReference>
<sequence length="275" mass="32095">MSEVTATEAQGFAERIRHQHEALMAAWVAFLGIQREKKIPYPAIYQRSFSEALRLKEKNNVLLEILSESRSLMEEIIQELNIQKDGLRPLKNYFARMQEHIRRIKDLEEELSFLRENYLRDHLTRLWNERALEKFYVEVVRPNIFQEDYVFIYLDLNNFKEVNDSLGHRAGDETLKAFARYLKGQFKARDFVCRLHGDEFVVVATGVTLERATPFLEYLAGQRLSLSYKGIPICLSFALGATNVIASDSLASILERADASMYHHKHQGELRLRRI</sequence>
<keyword evidence="5" id="KW-1185">Reference proteome</keyword>
<comment type="catalytic activity">
    <reaction evidence="2">
        <text>2 GTP = 3',3'-c-di-GMP + 2 diphosphate</text>
        <dbReference type="Rhea" id="RHEA:24898"/>
        <dbReference type="ChEBI" id="CHEBI:33019"/>
        <dbReference type="ChEBI" id="CHEBI:37565"/>
        <dbReference type="ChEBI" id="CHEBI:58805"/>
        <dbReference type="EC" id="2.7.7.65"/>
    </reaction>
</comment>
<dbReference type="RefSeq" id="WP_166031895.1">
    <property type="nucleotide sequence ID" value="NZ_CP048877.1"/>
</dbReference>
<feature type="domain" description="GGDEF" evidence="3">
    <location>
        <begin position="147"/>
        <end position="275"/>
    </location>
</feature>
<evidence type="ECO:0000259" key="3">
    <source>
        <dbReference type="PROSITE" id="PS50887"/>
    </source>
</evidence>
<dbReference type="InterPro" id="IPR043128">
    <property type="entry name" value="Rev_trsase/Diguanyl_cyclase"/>
</dbReference>
<dbReference type="InterPro" id="IPR000160">
    <property type="entry name" value="GGDEF_dom"/>
</dbReference>
<accession>A0A6G7PVR1</accession>
<gene>
    <name evidence="4" type="ORF">G4V39_05050</name>
</gene>
<evidence type="ECO:0000313" key="5">
    <source>
        <dbReference type="Proteomes" id="UP000502179"/>
    </source>
</evidence>
<dbReference type="EC" id="2.7.7.65" evidence="1"/>
<dbReference type="EMBL" id="CP048877">
    <property type="protein sequence ID" value="QIJ71677.1"/>
    <property type="molecule type" value="Genomic_DNA"/>
</dbReference>
<evidence type="ECO:0000313" key="4">
    <source>
        <dbReference type="EMBL" id="QIJ71677.1"/>
    </source>
</evidence>
<dbReference type="KEGG" id="tav:G4V39_05050"/>
<dbReference type="GO" id="GO:0005886">
    <property type="term" value="C:plasma membrane"/>
    <property type="evidence" value="ECO:0007669"/>
    <property type="project" value="TreeGrafter"/>
</dbReference>
<name>A0A6G7PVR1_9BACT</name>
<evidence type="ECO:0000256" key="2">
    <source>
        <dbReference type="ARBA" id="ARBA00034247"/>
    </source>
</evidence>
<dbReference type="Pfam" id="PF00990">
    <property type="entry name" value="GGDEF"/>
    <property type="match status" value="1"/>
</dbReference>
<reference evidence="4 5" key="1">
    <citation type="submission" date="2020-02" db="EMBL/GenBank/DDBJ databases">
        <title>Genome analysis of Thermosulfuriphilus ammonigenes ST65T, an anaerobic thermophilic chemolithoautotrophic bacterium isolated from a deep-sea hydrothermal vent.</title>
        <authorList>
            <person name="Slobodkina G."/>
            <person name="Allioux M."/>
            <person name="Merkel A."/>
            <person name="Alain K."/>
            <person name="Jebbar M."/>
            <person name="Slobodkin A."/>
        </authorList>
    </citation>
    <scope>NUCLEOTIDE SEQUENCE [LARGE SCALE GENOMIC DNA]</scope>
    <source>
        <strain evidence="4 5">ST65</strain>
    </source>
</reference>
<dbReference type="SUPFAM" id="SSF55073">
    <property type="entry name" value="Nucleotide cyclase"/>
    <property type="match status" value="1"/>
</dbReference>
<dbReference type="GO" id="GO:0043709">
    <property type="term" value="P:cell adhesion involved in single-species biofilm formation"/>
    <property type="evidence" value="ECO:0007669"/>
    <property type="project" value="TreeGrafter"/>
</dbReference>
<organism evidence="4 5">
    <name type="scientific">Thermosulfuriphilus ammonigenes</name>
    <dbReference type="NCBI Taxonomy" id="1936021"/>
    <lineage>
        <taxon>Bacteria</taxon>
        <taxon>Pseudomonadati</taxon>
        <taxon>Thermodesulfobacteriota</taxon>
        <taxon>Thermodesulfobacteria</taxon>
        <taxon>Thermodesulfobacteriales</taxon>
        <taxon>Thermodesulfobacteriaceae</taxon>
        <taxon>Thermosulfuriphilus</taxon>
    </lineage>
</organism>
<dbReference type="GO" id="GO:1902201">
    <property type="term" value="P:negative regulation of bacterial-type flagellum-dependent cell motility"/>
    <property type="evidence" value="ECO:0007669"/>
    <property type="project" value="TreeGrafter"/>
</dbReference>
<proteinExistence type="predicted"/>
<dbReference type="SMART" id="SM00267">
    <property type="entry name" value="GGDEF"/>
    <property type="match status" value="1"/>
</dbReference>
<dbReference type="Proteomes" id="UP000502179">
    <property type="component" value="Chromosome"/>
</dbReference>
<dbReference type="InterPro" id="IPR050469">
    <property type="entry name" value="Diguanylate_Cyclase"/>
</dbReference>
<dbReference type="AlphaFoldDB" id="A0A6G7PVR1"/>
<dbReference type="PANTHER" id="PTHR45138:SF9">
    <property type="entry name" value="DIGUANYLATE CYCLASE DGCM-RELATED"/>
    <property type="match status" value="1"/>
</dbReference>